<gene>
    <name evidence="1" type="ORF">CEV34_0200</name>
</gene>
<organism evidence="1 2">
    <name type="scientific">Brucella pseudogrignonensis</name>
    <dbReference type="NCBI Taxonomy" id="419475"/>
    <lineage>
        <taxon>Bacteria</taxon>
        <taxon>Pseudomonadati</taxon>
        <taxon>Pseudomonadota</taxon>
        <taxon>Alphaproteobacteria</taxon>
        <taxon>Hyphomicrobiales</taxon>
        <taxon>Brucellaceae</taxon>
        <taxon>Brucella/Ochrobactrum group</taxon>
        <taxon>Brucella</taxon>
    </lineage>
</organism>
<dbReference type="Proteomes" id="UP000216188">
    <property type="component" value="Unassembled WGS sequence"/>
</dbReference>
<reference evidence="1 2" key="1">
    <citation type="submission" date="2017-07" db="EMBL/GenBank/DDBJ databases">
        <title>Phylogenetic study on the rhizospheric bacterium Ochrobactrum sp. A44.</title>
        <authorList>
            <person name="Krzyzanowska D.M."/>
            <person name="Ossowicki A."/>
            <person name="Rajewska M."/>
            <person name="Maciag T."/>
            <person name="Kaczynski Z."/>
            <person name="Czerwicka M."/>
            <person name="Jafra S."/>
        </authorList>
    </citation>
    <scope>NUCLEOTIDE SEQUENCE [LARGE SCALE GENOMIC DNA]</scope>
    <source>
        <strain evidence="1 2">CCUG 30717</strain>
    </source>
</reference>
<comment type="caution">
    <text evidence="1">The sequence shown here is derived from an EMBL/GenBank/DDBJ whole genome shotgun (WGS) entry which is preliminary data.</text>
</comment>
<sequence length="45" mass="5245">MPNYLACLPSYVGRHDLILSPSSTLATETYCKVLHWHSYLSHFYE</sequence>
<dbReference type="EMBL" id="NNRM01000003">
    <property type="protein sequence ID" value="OYR30780.1"/>
    <property type="molecule type" value="Genomic_DNA"/>
</dbReference>
<proteinExistence type="predicted"/>
<evidence type="ECO:0000313" key="2">
    <source>
        <dbReference type="Proteomes" id="UP000216188"/>
    </source>
</evidence>
<keyword evidence="2" id="KW-1185">Reference proteome</keyword>
<name>A0A256GV31_9HYPH</name>
<protein>
    <submittedName>
        <fullName evidence="1">Uncharacterized protein</fullName>
    </submittedName>
</protein>
<accession>A0A256GV31</accession>
<dbReference type="AlphaFoldDB" id="A0A256GV31"/>
<evidence type="ECO:0000313" key="1">
    <source>
        <dbReference type="EMBL" id="OYR30780.1"/>
    </source>
</evidence>